<reference evidence="1 2" key="1">
    <citation type="submission" date="2023-01" db="EMBL/GenBank/DDBJ databases">
        <authorList>
            <person name="Whitehead M."/>
        </authorList>
    </citation>
    <scope>NUCLEOTIDE SEQUENCE [LARGE SCALE GENOMIC DNA]</scope>
</reference>
<comment type="caution">
    <text evidence="1">The sequence shown here is derived from an EMBL/GenBank/DDBJ whole genome shotgun (WGS) entry which is preliminary data.</text>
</comment>
<organism evidence="1 2">
    <name type="scientific">Macrosiphum euphorbiae</name>
    <name type="common">potato aphid</name>
    <dbReference type="NCBI Taxonomy" id="13131"/>
    <lineage>
        <taxon>Eukaryota</taxon>
        <taxon>Metazoa</taxon>
        <taxon>Ecdysozoa</taxon>
        <taxon>Arthropoda</taxon>
        <taxon>Hexapoda</taxon>
        <taxon>Insecta</taxon>
        <taxon>Pterygota</taxon>
        <taxon>Neoptera</taxon>
        <taxon>Paraneoptera</taxon>
        <taxon>Hemiptera</taxon>
        <taxon>Sternorrhyncha</taxon>
        <taxon>Aphidomorpha</taxon>
        <taxon>Aphidoidea</taxon>
        <taxon>Aphididae</taxon>
        <taxon>Macrosiphini</taxon>
        <taxon>Macrosiphum</taxon>
    </lineage>
</organism>
<dbReference type="EMBL" id="CARXXK010001472">
    <property type="protein sequence ID" value="CAI6376336.1"/>
    <property type="molecule type" value="Genomic_DNA"/>
</dbReference>
<keyword evidence="2" id="KW-1185">Reference proteome</keyword>
<dbReference type="AlphaFoldDB" id="A0AAV0Y7D1"/>
<evidence type="ECO:0000313" key="1">
    <source>
        <dbReference type="EMBL" id="CAI6376336.1"/>
    </source>
</evidence>
<sequence length="224" mass="25881">MFFLKKKTEKIVVKLNEHNIKLIAPDFNWFTAGRNEIIKLLNSISEEQLKVLIDSQEKIELKNFEGNSEALDNQEVEFLDSALSEIEFEVFENGKLGKLPNIKKDRLEKILSEQFGQITINYSAEKLRDLARSLIKEKIENRNKENSTGNQFPEVKLLETAENHNLLEWSYSQIAGDSSALANSLTHKLPKEIGKMDFKKIIHRPDYFGGKSSEDIECFIEKFE</sequence>
<accession>A0AAV0Y7D1</accession>
<dbReference type="Proteomes" id="UP001160148">
    <property type="component" value="Unassembled WGS sequence"/>
</dbReference>
<proteinExistence type="predicted"/>
<name>A0AAV0Y7D1_9HEMI</name>
<gene>
    <name evidence="1" type="ORF">MEUPH1_LOCUS29716</name>
</gene>
<protein>
    <submittedName>
        <fullName evidence="1">Uncharacterized protein</fullName>
    </submittedName>
</protein>
<evidence type="ECO:0000313" key="2">
    <source>
        <dbReference type="Proteomes" id="UP001160148"/>
    </source>
</evidence>